<dbReference type="Pfam" id="PF23286">
    <property type="entry name" value="LRR_13"/>
    <property type="match status" value="1"/>
</dbReference>
<sequence>MVGIWGVGGGGKTTLASSLYNELSSKFDGCCFVENIREESSKYGLEKMQEKVLSGVLKQKQVEVGRVEEGIHMIRRRLSHRKVLIVLDDVNHLDHLKGLAGSHDWFGEGSRIIITTRDSHLLSAHKVNVIHNISLLSDEEGIELFKKHAPQDNRPSKDYGLLLKEVVFYAGGLPLALIVLGSFLCDKDIYEWRSALARLKKIPDANIIEKLRISFDGLQDVEKELFLDIACFFRGEKKEDAMDIFDVCDFYPKIGLKVLIQKALITISDGRFDMHDLIQEMGHYIVRVEHPKNPERHTRVWQIEDAENICAMDATTEFHKIEAIRLFSDMHDIVTTRDNHHVVANMKNLRWVDWRGYHASSLPTNFPQRGLRCLTLTGGEQRLLWNGYKSLPNLRMIKLHGLKKLTMTPDFGGLPNLQRLMLYKCPLIEEIHPSIGRLERLVFLLIAGCDSYKTLPSITTIRKLEILSLSKCSQLSIGTKQVASYRQYFTSFLFTDTGLQFISSGLRKLVLSDCHLGDEDIDWEVWELPNLQELDLSWNKFSRLSFSSLRFRELKWLDVSLCNNLVELLELPSNIAVLRADYCYSLETVGDVSNCKWLWKVSLMGKNKLGICGDRKLIDSMSQFKGRHVETSPMLMTMSREVTIANGRQGYHGLIWLPVLEEGNQSGLALEHQIRQMSATSQVSGSKFILQLPQDWHNKYSGFLIRTVIDYQEPCVTISIKQEIDDDGECNYRNESFPHPPPPPTYIGYVSFSSLRQATWLNSECSKISFYTQGMFEIKLVEWKSEGDHQLQTNNDEASDCYEFWDEEHEDRKTFTVQHDSKSSINILWRPC</sequence>
<dbReference type="SUPFAM" id="SSF52058">
    <property type="entry name" value="L domain-like"/>
    <property type="match status" value="1"/>
</dbReference>
<feature type="domain" description="NB-ARC" evidence="4">
    <location>
        <begin position="1"/>
        <end position="151"/>
    </location>
</feature>
<protein>
    <submittedName>
        <fullName evidence="7">Uncharacterized protein</fullName>
    </submittedName>
</protein>
<dbReference type="SMART" id="SM00369">
    <property type="entry name" value="LRR_TYP"/>
    <property type="match status" value="2"/>
</dbReference>
<dbReference type="InterPro" id="IPR001611">
    <property type="entry name" value="Leu-rich_rpt"/>
</dbReference>
<dbReference type="AlphaFoldDB" id="A0A5N6LN90"/>
<dbReference type="GO" id="GO:0043531">
    <property type="term" value="F:ADP binding"/>
    <property type="evidence" value="ECO:0007669"/>
    <property type="project" value="InterPro"/>
</dbReference>
<dbReference type="Gene3D" id="1.10.8.430">
    <property type="entry name" value="Helical domain of apoptotic protease-activating factors"/>
    <property type="match status" value="1"/>
</dbReference>
<dbReference type="OrthoDB" id="1357022at2759"/>
<reference evidence="7 8" key="1">
    <citation type="submission" date="2019-05" db="EMBL/GenBank/DDBJ databases">
        <title>Mikania micrantha, genome provides insights into the molecular mechanism of rapid growth.</title>
        <authorList>
            <person name="Liu B."/>
        </authorList>
    </citation>
    <scope>NUCLEOTIDE SEQUENCE [LARGE SCALE GENOMIC DNA]</scope>
    <source>
        <strain evidence="7">NLD-2019</strain>
        <tissue evidence="7">Leaf</tissue>
    </source>
</reference>
<dbReference type="EMBL" id="SZYD01000019">
    <property type="protein sequence ID" value="KAD2393649.1"/>
    <property type="molecule type" value="Genomic_DNA"/>
</dbReference>
<evidence type="ECO:0000313" key="8">
    <source>
        <dbReference type="Proteomes" id="UP000326396"/>
    </source>
</evidence>
<dbReference type="PANTHER" id="PTHR11017">
    <property type="entry name" value="LEUCINE-RICH REPEAT-CONTAINING PROTEIN"/>
    <property type="match status" value="1"/>
</dbReference>
<dbReference type="Gene3D" id="3.40.50.300">
    <property type="entry name" value="P-loop containing nucleotide triphosphate hydrolases"/>
    <property type="match status" value="1"/>
</dbReference>
<dbReference type="GO" id="GO:0051707">
    <property type="term" value="P:response to other organism"/>
    <property type="evidence" value="ECO:0007669"/>
    <property type="project" value="UniProtKB-ARBA"/>
</dbReference>
<dbReference type="PRINTS" id="PR00364">
    <property type="entry name" value="DISEASERSIST"/>
</dbReference>
<accession>A0A5N6LN90</accession>
<dbReference type="InterPro" id="IPR032675">
    <property type="entry name" value="LRR_dom_sf"/>
</dbReference>
<evidence type="ECO:0000259" key="6">
    <source>
        <dbReference type="Pfam" id="PF23286"/>
    </source>
</evidence>
<dbReference type="SUPFAM" id="SSF52540">
    <property type="entry name" value="P-loop containing nucleoside triphosphate hydrolases"/>
    <property type="match status" value="1"/>
</dbReference>
<dbReference type="InterPro" id="IPR002182">
    <property type="entry name" value="NB-ARC"/>
</dbReference>
<dbReference type="Proteomes" id="UP000326396">
    <property type="component" value="Linkage Group LG9"/>
</dbReference>
<evidence type="ECO:0000313" key="7">
    <source>
        <dbReference type="EMBL" id="KAD2393649.1"/>
    </source>
</evidence>
<organism evidence="7 8">
    <name type="scientific">Mikania micrantha</name>
    <name type="common">bitter vine</name>
    <dbReference type="NCBI Taxonomy" id="192012"/>
    <lineage>
        <taxon>Eukaryota</taxon>
        <taxon>Viridiplantae</taxon>
        <taxon>Streptophyta</taxon>
        <taxon>Embryophyta</taxon>
        <taxon>Tracheophyta</taxon>
        <taxon>Spermatophyta</taxon>
        <taxon>Magnoliopsida</taxon>
        <taxon>eudicotyledons</taxon>
        <taxon>Gunneridae</taxon>
        <taxon>Pentapetalae</taxon>
        <taxon>asterids</taxon>
        <taxon>campanulids</taxon>
        <taxon>Asterales</taxon>
        <taxon>Asteraceae</taxon>
        <taxon>Asteroideae</taxon>
        <taxon>Heliantheae alliance</taxon>
        <taxon>Eupatorieae</taxon>
        <taxon>Mikania</taxon>
    </lineage>
</organism>
<dbReference type="PROSITE" id="PS51450">
    <property type="entry name" value="LRR"/>
    <property type="match status" value="1"/>
</dbReference>
<dbReference type="InterPro" id="IPR058546">
    <property type="entry name" value="RPS4B/Roq1-like_LRR"/>
</dbReference>
<feature type="domain" description="Disease resistance protein Roq1-like winged-helix" evidence="5">
    <location>
        <begin position="222"/>
        <end position="287"/>
    </location>
</feature>
<keyword evidence="3" id="KW-0611">Plant defense</keyword>
<evidence type="ECO:0000256" key="2">
    <source>
        <dbReference type="ARBA" id="ARBA00022737"/>
    </source>
</evidence>
<name>A0A5N6LN90_9ASTR</name>
<keyword evidence="2" id="KW-0677">Repeat</keyword>
<evidence type="ECO:0000256" key="3">
    <source>
        <dbReference type="ARBA" id="ARBA00022821"/>
    </source>
</evidence>
<keyword evidence="8" id="KW-1185">Reference proteome</keyword>
<evidence type="ECO:0000256" key="1">
    <source>
        <dbReference type="ARBA" id="ARBA00022614"/>
    </source>
</evidence>
<dbReference type="InterPro" id="IPR042197">
    <property type="entry name" value="Apaf_helical"/>
</dbReference>
<dbReference type="InterPro" id="IPR003591">
    <property type="entry name" value="Leu-rich_rpt_typical-subtyp"/>
</dbReference>
<evidence type="ECO:0000259" key="4">
    <source>
        <dbReference type="Pfam" id="PF00931"/>
    </source>
</evidence>
<feature type="domain" description="Disease resistance protein RPS4B/Roq1-like leucine-rich repeats" evidence="6">
    <location>
        <begin position="427"/>
        <end position="593"/>
    </location>
</feature>
<dbReference type="Pfam" id="PF00931">
    <property type="entry name" value="NB-ARC"/>
    <property type="match status" value="1"/>
</dbReference>
<dbReference type="Gene3D" id="3.80.10.10">
    <property type="entry name" value="Ribonuclease Inhibitor"/>
    <property type="match status" value="2"/>
</dbReference>
<dbReference type="Pfam" id="PF23282">
    <property type="entry name" value="WHD_ROQ1"/>
    <property type="match status" value="1"/>
</dbReference>
<dbReference type="InterPro" id="IPR058192">
    <property type="entry name" value="WHD_ROQ1-like"/>
</dbReference>
<dbReference type="PANTHER" id="PTHR11017:SF271">
    <property type="entry name" value="DISEASE RESISTANCE PROTEIN (TIR-NBS-LRR CLASS) FAMILY"/>
    <property type="match status" value="1"/>
</dbReference>
<proteinExistence type="predicted"/>
<gene>
    <name evidence="7" type="ORF">E3N88_40626</name>
</gene>
<keyword evidence="1" id="KW-0433">Leucine-rich repeat</keyword>
<dbReference type="InterPro" id="IPR044974">
    <property type="entry name" value="Disease_R_plants"/>
</dbReference>
<comment type="caution">
    <text evidence="7">The sequence shown here is derived from an EMBL/GenBank/DDBJ whole genome shotgun (WGS) entry which is preliminary data.</text>
</comment>
<dbReference type="GO" id="GO:0006952">
    <property type="term" value="P:defense response"/>
    <property type="evidence" value="ECO:0007669"/>
    <property type="project" value="InterPro"/>
</dbReference>
<dbReference type="InterPro" id="IPR027417">
    <property type="entry name" value="P-loop_NTPase"/>
</dbReference>
<evidence type="ECO:0000259" key="5">
    <source>
        <dbReference type="Pfam" id="PF23282"/>
    </source>
</evidence>